<evidence type="ECO:0000256" key="1">
    <source>
        <dbReference type="SAM" id="Phobius"/>
    </source>
</evidence>
<name>A0ABP8NRM1_9BACT</name>
<dbReference type="PANTHER" id="PTHR30093">
    <property type="entry name" value="GENERAL SECRETION PATHWAY PROTEIN G"/>
    <property type="match status" value="1"/>
</dbReference>
<evidence type="ECO:0000259" key="2">
    <source>
        <dbReference type="Pfam" id="PF07596"/>
    </source>
</evidence>
<accession>A0ABP8NRM1</accession>
<dbReference type="SUPFAM" id="SSF54523">
    <property type="entry name" value="Pili subunits"/>
    <property type="match status" value="1"/>
</dbReference>
<feature type="transmembrane region" description="Helical" evidence="1">
    <location>
        <begin position="20"/>
        <end position="41"/>
    </location>
</feature>
<dbReference type="InterPro" id="IPR011453">
    <property type="entry name" value="DUF1559"/>
</dbReference>
<dbReference type="NCBIfam" id="TIGR02532">
    <property type="entry name" value="IV_pilin_GFxxxE"/>
    <property type="match status" value="1"/>
</dbReference>
<keyword evidence="1" id="KW-1133">Transmembrane helix</keyword>
<dbReference type="InterPro" id="IPR045584">
    <property type="entry name" value="Pilin-like"/>
</dbReference>
<organism evidence="3 4">
    <name type="scientific">Novipirellula rosea</name>
    <dbReference type="NCBI Taxonomy" id="1031540"/>
    <lineage>
        <taxon>Bacteria</taxon>
        <taxon>Pseudomonadati</taxon>
        <taxon>Planctomycetota</taxon>
        <taxon>Planctomycetia</taxon>
        <taxon>Pirellulales</taxon>
        <taxon>Pirellulaceae</taxon>
        <taxon>Novipirellula</taxon>
    </lineage>
</organism>
<dbReference type="PANTHER" id="PTHR30093:SF2">
    <property type="entry name" value="TYPE II SECRETION SYSTEM PROTEIN H"/>
    <property type="match status" value="1"/>
</dbReference>
<keyword evidence="1" id="KW-0472">Membrane</keyword>
<keyword evidence="4" id="KW-1185">Reference proteome</keyword>
<proteinExistence type="predicted"/>
<keyword evidence="1" id="KW-0812">Transmembrane</keyword>
<comment type="caution">
    <text evidence="3">The sequence shown here is derived from an EMBL/GenBank/DDBJ whole genome shotgun (WGS) entry which is preliminary data.</text>
</comment>
<dbReference type="Pfam" id="PF07596">
    <property type="entry name" value="SBP_bac_10"/>
    <property type="match status" value="1"/>
</dbReference>
<dbReference type="InterPro" id="IPR027558">
    <property type="entry name" value="Pre_pil_HX9DG_C"/>
</dbReference>
<feature type="domain" description="DUF1559" evidence="2">
    <location>
        <begin position="40"/>
        <end position="361"/>
    </location>
</feature>
<sequence length="389" mass="42705">MRIRLSVHRVRRDAFTLVEILVVIAIIGILVSLSLPAISAAKERMNRAKCADQLRQIAMATINHQTSHDTLPGYVQQFGEFAGGMDPADPGSYGGNVPRHMKIGGWQVAILAKMDRQPLYDRWSLDRYPLLSDGAGERPATEEGYSTIAASNVEFYQCPSASGTMARHGINHYIANTGMHVDSFPFTYTRPSDGTHTVNFERSISKANGAFTNRYAGFDPGNPTSLVPTGKRIRTDDFRDGATGTMLYSENHQAQPWHLTRLTGNTDHLTAISTVGGKEVTVYPVESRYLQGSVWHFEDEQLFAGAPAPQPLHKINGGDTYNLTMTASNMADVARPSSLHTGGVNMAMADGSVRFVFESIDYRTYQALMTPSGHASDVPMNEYIPSDEI</sequence>
<protein>
    <submittedName>
        <fullName evidence="3">DUF1559 domain-containing protein</fullName>
    </submittedName>
</protein>
<gene>
    <name evidence="3" type="ORF">GCM10023156_63180</name>
</gene>
<reference evidence="4" key="1">
    <citation type="journal article" date="2019" name="Int. J. Syst. Evol. Microbiol.">
        <title>The Global Catalogue of Microorganisms (GCM) 10K type strain sequencing project: providing services to taxonomists for standard genome sequencing and annotation.</title>
        <authorList>
            <consortium name="The Broad Institute Genomics Platform"/>
            <consortium name="The Broad Institute Genome Sequencing Center for Infectious Disease"/>
            <person name="Wu L."/>
            <person name="Ma J."/>
        </authorList>
    </citation>
    <scope>NUCLEOTIDE SEQUENCE [LARGE SCALE GENOMIC DNA]</scope>
    <source>
        <strain evidence="4">JCM 17759</strain>
    </source>
</reference>
<evidence type="ECO:0000313" key="3">
    <source>
        <dbReference type="EMBL" id="GAA4470175.1"/>
    </source>
</evidence>
<dbReference type="Proteomes" id="UP001500840">
    <property type="component" value="Unassembled WGS sequence"/>
</dbReference>
<dbReference type="EMBL" id="BAABGA010000109">
    <property type="protein sequence ID" value="GAA4470175.1"/>
    <property type="molecule type" value="Genomic_DNA"/>
</dbReference>
<dbReference type="Pfam" id="PF07963">
    <property type="entry name" value="N_methyl"/>
    <property type="match status" value="1"/>
</dbReference>
<dbReference type="Gene3D" id="3.30.700.10">
    <property type="entry name" value="Glycoprotein, Type 4 Pilin"/>
    <property type="match status" value="1"/>
</dbReference>
<evidence type="ECO:0000313" key="4">
    <source>
        <dbReference type="Proteomes" id="UP001500840"/>
    </source>
</evidence>
<dbReference type="InterPro" id="IPR012902">
    <property type="entry name" value="N_methyl_site"/>
</dbReference>
<dbReference type="RefSeq" id="WP_339936731.1">
    <property type="nucleotide sequence ID" value="NZ_BAABGA010000109.1"/>
</dbReference>
<dbReference type="NCBIfam" id="TIGR04294">
    <property type="entry name" value="pre_pil_HX9DG"/>
    <property type="match status" value="1"/>
</dbReference>